<comment type="similarity">
    <text evidence="5">Belongs to the histone deacetylase family. HD type 1 subfamily.</text>
</comment>
<feature type="binding site" evidence="23">
    <location>
        <position position="93"/>
    </location>
    <ligand>
        <name>substrate</name>
    </ligand>
</feature>
<evidence type="ECO:0000256" key="11">
    <source>
        <dbReference type="ARBA" id="ARBA00022801"/>
    </source>
</evidence>
<dbReference type="InterPro" id="IPR003084">
    <property type="entry name" value="HDAC_I/II"/>
</dbReference>
<keyword evidence="8" id="KW-0963">Cytoplasm</keyword>
<dbReference type="GO" id="GO:0031507">
    <property type="term" value="P:heterochromatin formation"/>
    <property type="evidence" value="ECO:0007669"/>
    <property type="project" value="TreeGrafter"/>
</dbReference>
<feature type="binding site" evidence="23">
    <location>
        <position position="143"/>
    </location>
    <ligand>
        <name>substrate</name>
    </ligand>
</feature>
<dbReference type="PANTHER" id="PTHR10625">
    <property type="entry name" value="HISTONE DEACETYLASE HDAC1-RELATED"/>
    <property type="match status" value="1"/>
</dbReference>
<dbReference type="PIRSF" id="PIRSF037913">
    <property type="entry name" value="His_deacetylse_1"/>
    <property type="match status" value="1"/>
</dbReference>
<dbReference type="EMBL" id="JAZDUA010000373">
    <property type="protein sequence ID" value="KAK7793565.1"/>
    <property type="molecule type" value="Genomic_DNA"/>
</dbReference>
<accession>A0AAN9VC77</accession>
<organism evidence="26 27">
    <name type="scientific">Gryllus longicercus</name>
    <dbReference type="NCBI Taxonomy" id="2509291"/>
    <lineage>
        <taxon>Eukaryota</taxon>
        <taxon>Metazoa</taxon>
        <taxon>Ecdysozoa</taxon>
        <taxon>Arthropoda</taxon>
        <taxon>Hexapoda</taxon>
        <taxon>Insecta</taxon>
        <taxon>Pterygota</taxon>
        <taxon>Neoptera</taxon>
        <taxon>Polyneoptera</taxon>
        <taxon>Orthoptera</taxon>
        <taxon>Ensifera</taxon>
        <taxon>Gryllidea</taxon>
        <taxon>Grylloidea</taxon>
        <taxon>Gryllidae</taxon>
        <taxon>Gryllinae</taxon>
        <taxon>Gryllus</taxon>
    </lineage>
</organism>
<reference evidence="26 27" key="1">
    <citation type="submission" date="2024-03" db="EMBL/GenBank/DDBJ databases">
        <title>The genome assembly and annotation of the cricket Gryllus longicercus Weissman &amp; Gray.</title>
        <authorList>
            <person name="Szrajer S."/>
            <person name="Gray D."/>
            <person name="Ylla G."/>
        </authorList>
    </citation>
    <scope>NUCLEOTIDE SEQUENCE [LARGE SCALE GENOMIC DNA]</scope>
    <source>
        <strain evidence="26">DAG 2021-001</strain>
        <tissue evidence="26">Whole body minus gut</tissue>
    </source>
</reference>
<dbReference type="PANTHER" id="PTHR10625:SF14">
    <property type="entry name" value="HISTONE DEACETYLASE 8"/>
    <property type="match status" value="1"/>
</dbReference>
<evidence type="ECO:0000256" key="18">
    <source>
        <dbReference type="ARBA" id="ARBA00042783"/>
    </source>
</evidence>
<keyword evidence="13" id="KW-0805">Transcription regulation</keyword>
<dbReference type="PRINTS" id="PR01271">
    <property type="entry name" value="HISDACETLASE"/>
</dbReference>
<evidence type="ECO:0000256" key="22">
    <source>
        <dbReference type="PIRSR" id="PIRSR037913-1"/>
    </source>
</evidence>
<sequence>MNGKEVIYIYNETLCSECDRNPRIAGRATQVHELIRAYGLLDKMTVHPSRPAYDEEINTFHSSSYIDFLKEINSSSDLEVHEDEAEQFGLNYDCPLVERLYDFVKAIAGSSISGAEAIVGGKAKVAINWFGGWHHAQRDQADGYCYVNDIVLAIHKLRQKYKKILYIDLDAHHGDGVENAFAFSPSVLTFSLHKYEPCFYPGTGNVKDVGYGQGRYYSVNIPLADGLRDFLFSYVFDSVMLKIWKTFNPEVIVVQCGADGLSGDPTNAFNLTLQGFAKCVKTILSWNLPTMFLGGGGYNHPNVARCWTYLTSLIVEQEIKSSIPDHEYFMDYGPDFELDILPGCRKDNNSKESLDSIIQCVSDNLDYIG</sequence>
<evidence type="ECO:0000256" key="16">
    <source>
        <dbReference type="ARBA" id="ARBA00040347"/>
    </source>
</evidence>
<proteinExistence type="inferred from homology"/>
<feature type="binding site" evidence="24">
    <location>
        <position position="170"/>
    </location>
    <ligand>
        <name>a divalent metal cation</name>
        <dbReference type="ChEBI" id="CHEBI:60240"/>
    </ligand>
</feature>
<feature type="active site" description="Proton acceptor" evidence="22">
    <location>
        <position position="135"/>
    </location>
</feature>
<dbReference type="InterPro" id="IPR023696">
    <property type="entry name" value="Ureohydrolase_dom_sf"/>
</dbReference>
<evidence type="ECO:0000256" key="9">
    <source>
        <dbReference type="ARBA" id="ARBA00022491"/>
    </source>
</evidence>
<dbReference type="PRINTS" id="PR01270">
    <property type="entry name" value="HDASUPER"/>
</dbReference>
<name>A0AAN9VC77_9ORTH</name>
<keyword evidence="27" id="KW-1185">Reference proteome</keyword>
<dbReference type="Gene3D" id="3.40.800.20">
    <property type="entry name" value="Histone deacetylase domain"/>
    <property type="match status" value="1"/>
</dbReference>
<dbReference type="EC" id="3.5.1.98" evidence="6"/>
<keyword evidence="11" id="KW-0378">Hydrolase</keyword>
<keyword evidence="14" id="KW-0804">Transcription</keyword>
<dbReference type="GO" id="GO:0141221">
    <property type="term" value="F:histone deacetylase activity, hydrolytic mechanism"/>
    <property type="evidence" value="ECO:0007669"/>
    <property type="project" value="UniProtKB-EC"/>
</dbReference>
<dbReference type="GO" id="GO:0005694">
    <property type="term" value="C:chromosome"/>
    <property type="evidence" value="ECO:0007669"/>
    <property type="project" value="UniProtKB-SubCell"/>
</dbReference>
<dbReference type="InterPro" id="IPR000286">
    <property type="entry name" value="HDACs"/>
</dbReference>
<evidence type="ECO:0000256" key="19">
    <source>
        <dbReference type="ARBA" id="ARBA00049136"/>
    </source>
</evidence>
<keyword evidence="12" id="KW-0156">Chromatin regulator</keyword>
<evidence type="ECO:0000256" key="23">
    <source>
        <dbReference type="PIRSR" id="PIRSR037913-2"/>
    </source>
</evidence>
<comment type="catalytic activity">
    <reaction evidence="20">
        <text>N(6)-(2E)-butenoyl-L-lysyl-[protein] + H2O = (2E)-2-butenoate + L-lysyl-[protein]</text>
        <dbReference type="Rhea" id="RHEA:69172"/>
        <dbReference type="Rhea" id="RHEA-COMP:9752"/>
        <dbReference type="Rhea" id="RHEA-COMP:13707"/>
        <dbReference type="ChEBI" id="CHEBI:15377"/>
        <dbReference type="ChEBI" id="CHEBI:29969"/>
        <dbReference type="ChEBI" id="CHEBI:35899"/>
        <dbReference type="ChEBI" id="CHEBI:137954"/>
    </reaction>
    <physiologicalReaction direction="left-to-right" evidence="20">
        <dbReference type="Rhea" id="RHEA:69173"/>
    </physiologicalReaction>
</comment>
<dbReference type="InterPro" id="IPR023801">
    <property type="entry name" value="His_deacetylse_dom"/>
</dbReference>
<keyword evidence="15" id="KW-0539">Nucleus</keyword>
<feature type="binding site" evidence="24">
    <location>
        <position position="259"/>
    </location>
    <ligand>
        <name>a divalent metal cation</name>
        <dbReference type="ChEBI" id="CHEBI:60240"/>
    </ligand>
</feature>
<evidence type="ECO:0000256" key="13">
    <source>
        <dbReference type="ARBA" id="ARBA00023015"/>
    </source>
</evidence>
<evidence type="ECO:0000256" key="7">
    <source>
        <dbReference type="ARBA" id="ARBA00022454"/>
    </source>
</evidence>
<evidence type="ECO:0000256" key="1">
    <source>
        <dbReference type="ARBA" id="ARBA00001968"/>
    </source>
</evidence>
<dbReference type="FunFam" id="3.40.800.20:FF:000006">
    <property type="entry name" value="Histone deacetylase 8"/>
    <property type="match status" value="1"/>
</dbReference>
<gene>
    <name evidence="26" type="ORF">R5R35_000401</name>
</gene>
<comment type="catalytic activity">
    <reaction evidence="19">
        <text>N(6)-acetyl-L-lysyl-[protein] + H2O = L-lysyl-[protein] + acetate</text>
        <dbReference type="Rhea" id="RHEA:58108"/>
        <dbReference type="Rhea" id="RHEA-COMP:9752"/>
        <dbReference type="Rhea" id="RHEA-COMP:10731"/>
        <dbReference type="ChEBI" id="CHEBI:15377"/>
        <dbReference type="ChEBI" id="CHEBI:29969"/>
        <dbReference type="ChEBI" id="CHEBI:30089"/>
        <dbReference type="ChEBI" id="CHEBI:61930"/>
    </reaction>
    <physiologicalReaction direction="left-to-right" evidence="19">
        <dbReference type="Rhea" id="RHEA:58109"/>
    </physiologicalReaction>
</comment>
<evidence type="ECO:0000256" key="17">
    <source>
        <dbReference type="ARBA" id="ARBA00041964"/>
    </source>
</evidence>
<evidence type="ECO:0000256" key="4">
    <source>
        <dbReference type="ARBA" id="ARBA00004496"/>
    </source>
</evidence>
<dbReference type="Pfam" id="PF00850">
    <property type="entry name" value="Hist_deacetyl"/>
    <property type="match status" value="1"/>
</dbReference>
<evidence type="ECO:0000259" key="25">
    <source>
        <dbReference type="Pfam" id="PF00850"/>
    </source>
</evidence>
<evidence type="ECO:0000256" key="12">
    <source>
        <dbReference type="ARBA" id="ARBA00022853"/>
    </source>
</evidence>
<evidence type="ECO:0000256" key="3">
    <source>
        <dbReference type="ARBA" id="ARBA00004286"/>
    </source>
</evidence>
<dbReference type="SUPFAM" id="SSF52768">
    <property type="entry name" value="Arginase/deacetylase"/>
    <property type="match status" value="1"/>
</dbReference>
<comment type="caution">
    <text evidence="26">The sequence shown here is derived from an EMBL/GenBank/DDBJ whole genome shotgun (WGS) entry which is preliminary data.</text>
</comment>
<evidence type="ECO:0000256" key="10">
    <source>
        <dbReference type="ARBA" id="ARBA00022723"/>
    </source>
</evidence>
<dbReference type="InterPro" id="IPR037138">
    <property type="entry name" value="His_deacetylse_dom_sf"/>
</dbReference>
<evidence type="ECO:0000256" key="20">
    <source>
        <dbReference type="ARBA" id="ARBA00049193"/>
    </source>
</evidence>
<feature type="domain" description="Histone deacetylase" evidence="25">
    <location>
        <begin position="25"/>
        <end position="312"/>
    </location>
</feature>
<dbReference type="GO" id="GO:0005737">
    <property type="term" value="C:cytoplasm"/>
    <property type="evidence" value="ECO:0007669"/>
    <property type="project" value="UniProtKB-SubCell"/>
</dbReference>
<evidence type="ECO:0000256" key="2">
    <source>
        <dbReference type="ARBA" id="ARBA00004123"/>
    </source>
</evidence>
<evidence type="ECO:0000256" key="24">
    <source>
        <dbReference type="PIRSR" id="PIRSR037913-3"/>
    </source>
</evidence>
<evidence type="ECO:0000313" key="26">
    <source>
        <dbReference type="EMBL" id="KAK7793565.1"/>
    </source>
</evidence>
<feature type="binding site" evidence="23">
    <location>
        <position position="298"/>
    </location>
    <ligand>
        <name>substrate</name>
    </ligand>
</feature>
<dbReference type="GO" id="GO:0046872">
    <property type="term" value="F:metal ion binding"/>
    <property type="evidence" value="ECO:0007669"/>
    <property type="project" value="UniProtKB-KW"/>
</dbReference>
<evidence type="ECO:0000256" key="14">
    <source>
        <dbReference type="ARBA" id="ARBA00023163"/>
    </source>
</evidence>
<comment type="catalytic activity">
    <reaction evidence="21">
        <text>N(6)-acetyl-L-lysyl-[histone] + H2O = L-lysyl-[histone] + acetate</text>
        <dbReference type="Rhea" id="RHEA:58196"/>
        <dbReference type="Rhea" id="RHEA-COMP:9845"/>
        <dbReference type="Rhea" id="RHEA-COMP:11338"/>
        <dbReference type="ChEBI" id="CHEBI:15377"/>
        <dbReference type="ChEBI" id="CHEBI:29969"/>
        <dbReference type="ChEBI" id="CHEBI:30089"/>
        <dbReference type="ChEBI" id="CHEBI:61930"/>
        <dbReference type="EC" id="3.5.1.98"/>
    </reaction>
    <physiologicalReaction direction="left-to-right" evidence="21">
        <dbReference type="Rhea" id="RHEA:58197"/>
    </physiologicalReaction>
</comment>
<evidence type="ECO:0000256" key="21">
    <source>
        <dbReference type="ARBA" id="ARBA00049416"/>
    </source>
</evidence>
<comment type="cofactor">
    <cofactor evidence="1">
        <name>a divalent metal cation</name>
        <dbReference type="ChEBI" id="CHEBI:60240"/>
    </cofactor>
</comment>
<comment type="subcellular location">
    <subcellularLocation>
        <location evidence="3">Chromosome</location>
    </subcellularLocation>
    <subcellularLocation>
        <location evidence="4">Cytoplasm</location>
    </subcellularLocation>
    <subcellularLocation>
        <location evidence="2">Nucleus</location>
    </subcellularLocation>
</comment>
<evidence type="ECO:0000313" key="27">
    <source>
        <dbReference type="Proteomes" id="UP001378592"/>
    </source>
</evidence>
<keyword evidence="7" id="KW-0158">Chromosome</keyword>
<evidence type="ECO:0000256" key="8">
    <source>
        <dbReference type="ARBA" id="ARBA00022490"/>
    </source>
</evidence>
<protein>
    <recommendedName>
        <fullName evidence="16">Histone deacetylase 8</fullName>
        <ecNumber evidence="6">3.5.1.98</ecNumber>
    </recommendedName>
    <alternativeName>
        <fullName evidence="17">Protein deacetylase HDAC8</fullName>
    </alternativeName>
    <alternativeName>
        <fullName evidence="18">Protein decrotonylase HDAC8</fullName>
    </alternativeName>
</protein>
<keyword evidence="9" id="KW-0678">Repressor</keyword>
<feature type="binding site" evidence="24">
    <location>
        <position position="172"/>
    </location>
    <ligand>
        <name>a divalent metal cation</name>
        <dbReference type="ChEBI" id="CHEBI:60240"/>
    </ligand>
</feature>
<dbReference type="GO" id="GO:0005634">
    <property type="term" value="C:nucleus"/>
    <property type="evidence" value="ECO:0007669"/>
    <property type="project" value="UniProtKB-SubCell"/>
</dbReference>
<keyword evidence="10 24" id="KW-0479">Metal-binding</keyword>
<dbReference type="AlphaFoldDB" id="A0AAN9VC77"/>
<dbReference type="Proteomes" id="UP001378592">
    <property type="component" value="Unassembled WGS sequence"/>
</dbReference>
<evidence type="ECO:0000256" key="5">
    <source>
        <dbReference type="ARBA" id="ARBA00006457"/>
    </source>
</evidence>
<evidence type="ECO:0000256" key="15">
    <source>
        <dbReference type="ARBA" id="ARBA00023242"/>
    </source>
</evidence>
<evidence type="ECO:0000256" key="6">
    <source>
        <dbReference type="ARBA" id="ARBA00012111"/>
    </source>
</evidence>